<dbReference type="EnsemblMetazoa" id="XM_038016281.1">
    <property type="protein sequence ID" value="XP_037872209.1"/>
    <property type="gene ID" value="LOC119629671"/>
</dbReference>
<dbReference type="AlphaFoldDB" id="A0A8R2M2T3"/>
<feature type="chain" id="PRO_5035937442" evidence="1">
    <location>
        <begin position="29"/>
        <end position="104"/>
    </location>
</feature>
<name>A0A8R2M2T3_BOMMO</name>
<reference evidence="3" key="1">
    <citation type="journal article" date="2008" name="Insect Biochem. Mol. Biol.">
        <title>The genome of a lepidopteran model insect, the silkworm Bombyx mori.</title>
        <authorList>
            <consortium name="International Silkworm Genome Consortium"/>
        </authorList>
    </citation>
    <scope>NUCLEOTIDE SEQUENCE [LARGE SCALE GENOMIC DNA]</scope>
    <source>
        <strain evidence="3">p50T</strain>
    </source>
</reference>
<feature type="signal peptide" evidence="1">
    <location>
        <begin position="1"/>
        <end position="28"/>
    </location>
</feature>
<evidence type="ECO:0000313" key="3">
    <source>
        <dbReference type="Proteomes" id="UP000005204"/>
    </source>
</evidence>
<keyword evidence="3" id="KW-1185">Reference proteome</keyword>
<organism evidence="2 3">
    <name type="scientific">Bombyx mori</name>
    <name type="common">Silk moth</name>
    <dbReference type="NCBI Taxonomy" id="7091"/>
    <lineage>
        <taxon>Eukaryota</taxon>
        <taxon>Metazoa</taxon>
        <taxon>Ecdysozoa</taxon>
        <taxon>Arthropoda</taxon>
        <taxon>Hexapoda</taxon>
        <taxon>Insecta</taxon>
        <taxon>Pterygota</taxon>
        <taxon>Neoptera</taxon>
        <taxon>Endopterygota</taxon>
        <taxon>Lepidoptera</taxon>
        <taxon>Glossata</taxon>
        <taxon>Ditrysia</taxon>
        <taxon>Bombycoidea</taxon>
        <taxon>Bombycidae</taxon>
        <taxon>Bombycinae</taxon>
        <taxon>Bombyx</taxon>
    </lineage>
</organism>
<sequence>MAFINIISINSCIPSLLLILLVSAQTKTQPALVSPCPSVFEYDTSIQHPGRWYGVIKLSSDYTIHSLWLNIHLDNYSEAFKVKTTTTKTTCFDGIVEFIKFQHF</sequence>
<dbReference type="Proteomes" id="UP000005204">
    <property type="component" value="Unassembled WGS sequence"/>
</dbReference>
<accession>A0A8R2M2T3</accession>
<evidence type="ECO:0000256" key="1">
    <source>
        <dbReference type="SAM" id="SignalP"/>
    </source>
</evidence>
<reference evidence="2" key="2">
    <citation type="submission" date="2022-06" db="UniProtKB">
        <authorList>
            <consortium name="EnsemblMetazoa"/>
        </authorList>
    </citation>
    <scope>IDENTIFICATION</scope>
    <source>
        <strain evidence="2">p50T (Dazao)</strain>
    </source>
</reference>
<protein>
    <submittedName>
        <fullName evidence="2">Uncharacterized protein</fullName>
    </submittedName>
</protein>
<evidence type="ECO:0000313" key="2">
    <source>
        <dbReference type="EnsemblMetazoa" id="XP_037872209.1"/>
    </source>
</evidence>
<keyword evidence="1" id="KW-0732">Signal</keyword>
<proteinExistence type="predicted"/>